<dbReference type="STRING" id="121845.A0A1S4ET12"/>
<keyword evidence="1" id="KW-1133">Transmembrane helix</keyword>
<dbReference type="GO" id="GO:0016491">
    <property type="term" value="F:oxidoreductase activity"/>
    <property type="evidence" value="ECO:0007669"/>
    <property type="project" value="TreeGrafter"/>
</dbReference>
<dbReference type="AlphaFoldDB" id="A0A1S4ET12"/>
<dbReference type="GO" id="GO:0008202">
    <property type="term" value="P:steroid metabolic process"/>
    <property type="evidence" value="ECO:0007669"/>
    <property type="project" value="TreeGrafter"/>
</dbReference>
<dbReference type="PANTHER" id="PTHR43313:SF36">
    <property type="entry name" value="D-BETA-HYDROXYBUTYRATE DEHYDROGENASE, MITOCHONDRIAL"/>
    <property type="match status" value="1"/>
</dbReference>
<dbReference type="InterPro" id="IPR002347">
    <property type="entry name" value="SDR_fam"/>
</dbReference>
<dbReference type="InterPro" id="IPR036291">
    <property type="entry name" value="NAD(P)-bd_dom_sf"/>
</dbReference>
<dbReference type="SUPFAM" id="SSF51735">
    <property type="entry name" value="NAD(P)-binding Rossmann-fold domains"/>
    <property type="match status" value="2"/>
</dbReference>
<proteinExistence type="predicted"/>
<reference evidence="3" key="1">
    <citation type="submission" date="2025-08" db="UniProtKB">
        <authorList>
            <consortium name="RefSeq"/>
        </authorList>
    </citation>
    <scope>IDENTIFICATION</scope>
</reference>
<keyword evidence="1" id="KW-0812">Transmembrane</keyword>
<dbReference type="Gene3D" id="3.40.50.720">
    <property type="entry name" value="NAD(P)-binding Rossmann-like Domain"/>
    <property type="match status" value="2"/>
</dbReference>
<name>A0A1S4ET12_DIACI</name>
<dbReference type="GeneID" id="103504817"/>
<dbReference type="PANTHER" id="PTHR43313">
    <property type="entry name" value="SHORT-CHAIN DEHYDROGENASE/REDUCTASE FAMILY 9C"/>
    <property type="match status" value="1"/>
</dbReference>
<keyword evidence="2" id="KW-1185">Reference proteome</keyword>
<protein>
    <submittedName>
        <fullName evidence="3">Uncharacterized protein LOC103504817</fullName>
    </submittedName>
</protein>
<dbReference type="Proteomes" id="UP000079169">
    <property type="component" value="Unplaced"/>
</dbReference>
<dbReference type="PaxDb" id="121845-A0A1S4ET12"/>
<evidence type="ECO:0000313" key="3">
    <source>
        <dbReference type="RefSeq" id="XP_017305335.1"/>
    </source>
</evidence>
<accession>A0A1S4ET12</accession>
<dbReference type="RefSeq" id="XP_017305335.1">
    <property type="nucleotide sequence ID" value="XM_017449846.2"/>
</dbReference>
<keyword evidence="1" id="KW-0472">Membrane</keyword>
<dbReference type="Pfam" id="PF00106">
    <property type="entry name" value="adh_short"/>
    <property type="match status" value="2"/>
</dbReference>
<evidence type="ECO:0000313" key="2">
    <source>
        <dbReference type="Proteomes" id="UP000079169"/>
    </source>
</evidence>
<organism evidence="2 3">
    <name type="scientific">Diaphorina citri</name>
    <name type="common">Asian citrus psyllid</name>
    <dbReference type="NCBI Taxonomy" id="121845"/>
    <lineage>
        <taxon>Eukaryota</taxon>
        <taxon>Metazoa</taxon>
        <taxon>Ecdysozoa</taxon>
        <taxon>Arthropoda</taxon>
        <taxon>Hexapoda</taxon>
        <taxon>Insecta</taxon>
        <taxon>Pterygota</taxon>
        <taxon>Neoptera</taxon>
        <taxon>Paraneoptera</taxon>
        <taxon>Hemiptera</taxon>
        <taxon>Sternorrhyncha</taxon>
        <taxon>Psylloidea</taxon>
        <taxon>Psyllidae</taxon>
        <taxon>Diaphorininae</taxon>
        <taxon>Diaphorina</taxon>
    </lineage>
</organism>
<sequence>MDEQTAFVLAIQLIALSCIAGALLLYLLCKMSRRKHTYDTNFTTLNVGTARSILITSCETALGLQLALHFSSLGFRVFAGFKPSGGENKSECKSEESKSDAYKILRAKLKSCQNHLLSASVNLDDSNVLKVITLPLDVTREDSLHEAVDIIRRHLPAGEDGLWALINTAGTCLKGKLENQDSSSQWDALLKTNVIGTLKTARTFLPLLQAKRGMFLGLTSIIALLYCSNRKLLNLGKLISDRSQFCKGVSKHRLWALINTAGTCLKGKLENQDSSSQWDALLKTNVIGTLKTARTFLPLLQAKRGRFISLGISSDLEMESVAYNASRYAVLGASISLHQESRNAKAQFICINPETIPSEKLFAIPKLNKRGARTSEEDCSSNQAAKYNISVLNAFALDIFEEAILTERPKHVYVISKPNDFSHYLSAIVERFQRSQTDKPKVIEA</sequence>
<feature type="transmembrane region" description="Helical" evidence="1">
    <location>
        <begin position="6"/>
        <end position="28"/>
    </location>
</feature>
<dbReference type="KEGG" id="dci:103504817"/>
<evidence type="ECO:0000256" key="1">
    <source>
        <dbReference type="SAM" id="Phobius"/>
    </source>
</evidence>
<gene>
    <name evidence="3" type="primary">LOC103504817</name>
</gene>